<evidence type="ECO:0000313" key="5">
    <source>
        <dbReference type="RefSeq" id="XP_023931532.1"/>
    </source>
</evidence>
<gene>
    <name evidence="5" type="primary">LOC106161418</name>
</gene>
<dbReference type="CDD" id="cd19081">
    <property type="entry name" value="AKR_AKR9C1"/>
    <property type="match status" value="1"/>
</dbReference>
<dbReference type="Gene3D" id="3.20.20.100">
    <property type="entry name" value="NADP-dependent oxidoreductase domain"/>
    <property type="match status" value="1"/>
</dbReference>
<organism evidence="4 5">
    <name type="scientific">Lingula anatina</name>
    <name type="common">Brachiopod</name>
    <name type="synonym">Lingula unguis</name>
    <dbReference type="NCBI Taxonomy" id="7574"/>
    <lineage>
        <taxon>Eukaryota</taxon>
        <taxon>Metazoa</taxon>
        <taxon>Spiralia</taxon>
        <taxon>Lophotrochozoa</taxon>
        <taxon>Brachiopoda</taxon>
        <taxon>Linguliformea</taxon>
        <taxon>Lingulata</taxon>
        <taxon>Lingulida</taxon>
        <taxon>Linguloidea</taxon>
        <taxon>Lingulidae</taxon>
        <taxon>Lingula</taxon>
    </lineage>
</organism>
<evidence type="ECO:0000256" key="2">
    <source>
        <dbReference type="ARBA" id="ARBA00038157"/>
    </source>
</evidence>
<name>A0A2R2MNA0_LINAN</name>
<dbReference type="RefSeq" id="XP_023931532.1">
    <property type="nucleotide sequence ID" value="XM_024075764.1"/>
</dbReference>
<dbReference type="FunFam" id="3.20.20.100:FF:000004">
    <property type="entry name" value="Oxidoreductase, aldo/keto reductase"/>
    <property type="match status" value="1"/>
</dbReference>
<proteinExistence type="inferred from homology"/>
<evidence type="ECO:0000259" key="3">
    <source>
        <dbReference type="Pfam" id="PF00248"/>
    </source>
</evidence>
<dbReference type="GO" id="GO:0005829">
    <property type="term" value="C:cytosol"/>
    <property type="evidence" value="ECO:0007669"/>
    <property type="project" value="UniProtKB-ARBA"/>
</dbReference>
<dbReference type="Proteomes" id="UP000085678">
    <property type="component" value="Unplaced"/>
</dbReference>
<dbReference type="SUPFAM" id="SSF51430">
    <property type="entry name" value="NAD(P)-linked oxidoreductase"/>
    <property type="match status" value="1"/>
</dbReference>
<dbReference type="GeneID" id="106161418"/>
<dbReference type="PRINTS" id="PR00069">
    <property type="entry name" value="ALDKETRDTASE"/>
</dbReference>
<dbReference type="InterPro" id="IPR050523">
    <property type="entry name" value="AKR_Detox_Biosynth"/>
</dbReference>
<dbReference type="OrthoDB" id="48988at2759"/>
<dbReference type="PANTHER" id="PTHR43364">
    <property type="entry name" value="NADH-SPECIFIC METHYLGLYOXAL REDUCTASE-RELATED"/>
    <property type="match status" value="1"/>
</dbReference>
<dbReference type="GO" id="GO:0016491">
    <property type="term" value="F:oxidoreductase activity"/>
    <property type="evidence" value="ECO:0007669"/>
    <property type="project" value="UniProtKB-KW"/>
</dbReference>
<dbReference type="AlphaFoldDB" id="A0A2R2MNA0"/>
<evidence type="ECO:0000256" key="1">
    <source>
        <dbReference type="ARBA" id="ARBA00023002"/>
    </source>
</evidence>
<accession>A0A2R2MNA0</accession>
<protein>
    <submittedName>
        <fullName evidence="5">Uncharacterized protein LOC106161418 isoform X2</fullName>
    </submittedName>
</protein>
<keyword evidence="4" id="KW-1185">Reference proteome</keyword>
<dbReference type="InterPro" id="IPR023210">
    <property type="entry name" value="NADP_OxRdtase_dom"/>
</dbReference>
<dbReference type="PANTHER" id="PTHR43364:SF4">
    <property type="entry name" value="NAD(P)-LINKED OXIDOREDUCTASE SUPERFAMILY PROTEIN"/>
    <property type="match status" value="1"/>
</dbReference>
<reference evidence="5" key="1">
    <citation type="submission" date="2025-08" db="UniProtKB">
        <authorList>
            <consortium name="RefSeq"/>
        </authorList>
    </citation>
    <scope>IDENTIFICATION</scope>
    <source>
        <tissue evidence="5">Gonads</tissue>
    </source>
</reference>
<keyword evidence="1" id="KW-0560">Oxidoreductase</keyword>
<evidence type="ECO:0000313" key="4">
    <source>
        <dbReference type="Proteomes" id="UP000085678"/>
    </source>
</evidence>
<sequence length="315" mass="35582">MMDRFAELGGNFLDTADAYQFGESEKIVGSWLQKQDREKFVLATKVGVPMSFDDPNSLGTSRKHVMHGVEQSLKRLQTDYIDLYQTHVWDNGTPVEETLRSLSDLVRAGKVRYIGVSNVAGWQLQKITDLVKYMGLEKVVSLQQQYNLLCRETEYEVLDVCINEGIGFLPWSPLKGGWLSGKFKRGMGAGGASSSRIGWVSEKAGERILQSAPSWDQYDNDKTWTLLEAMERIGKEHGKSVAQVAIRWLLQRPTVSAVIIGATKMSQMEDNIGAAAGWELTDDQMQELNKLSMPVIPYPYEMIRRANKMRKESEF</sequence>
<comment type="similarity">
    <text evidence="2">Belongs to the aldo/keto reductase family. Aldo/keto reductase 2 subfamily.</text>
</comment>
<feature type="domain" description="NADP-dependent oxidoreductase" evidence="3">
    <location>
        <begin position="1"/>
        <end position="291"/>
    </location>
</feature>
<dbReference type="Pfam" id="PF00248">
    <property type="entry name" value="Aldo_ket_red"/>
    <property type="match status" value="1"/>
</dbReference>
<dbReference type="InterPro" id="IPR020471">
    <property type="entry name" value="AKR"/>
</dbReference>
<dbReference type="InterPro" id="IPR036812">
    <property type="entry name" value="NAD(P)_OxRdtase_dom_sf"/>
</dbReference>